<organism evidence="2 3">
    <name type="scientific">Massarina eburnea CBS 473.64</name>
    <dbReference type="NCBI Taxonomy" id="1395130"/>
    <lineage>
        <taxon>Eukaryota</taxon>
        <taxon>Fungi</taxon>
        <taxon>Dikarya</taxon>
        <taxon>Ascomycota</taxon>
        <taxon>Pezizomycotina</taxon>
        <taxon>Dothideomycetes</taxon>
        <taxon>Pleosporomycetidae</taxon>
        <taxon>Pleosporales</taxon>
        <taxon>Massarineae</taxon>
        <taxon>Massarinaceae</taxon>
        <taxon>Massarina</taxon>
    </lineage>
</organism>
<reference evidence="2" key="1">
    <citation type="journal article" date="2020" name="Stud. Mycol.">
        <title>101 Dothideomycetes genomes: a test case for predicting lifestyles and emergence of pathogens.</title>
        <authorList>
            <person name="Haridas S."/>
            <person name="Albert R."/>
            <person name="Binder M."/>
            <person name="Bloem J."/>
            <person name="Labutti K."/>
            <person name="Salamov A."/>
            <person name="Andreopoulos B."/>
            <person name="Baker S."/>
            <person name="Barry K."/>
            <person name="Bills G."/>
            <person name="Bluhm B."/>
            <person name="Cannon C."/>
            <person name="Castanera R."/>
            <person name="Culley D."/>
            <person name="Daum C."/>
            <person name="Ezra D."/>
            <person name="Gonzalez J."/>
            <person name="Henrissat B."/>
            <person name="Kuo A."/>
            <person name="Liang C."/>
            <person name="Lipzen A."/>
            <person name="Lutzoni F."/>
            <person name="Magnuson J."/>
            <person name="Mondo S."/>
            <person name="Nolan M."/>
            <person name="Ohm R."/>
            <person name="Pangilinan J."/>
            <person name="Park H.-J."/>
            <person name="Ramirez L."/>
            <person name="Alfaro M."/>
            <person name="Sun H."/>
            <person name="Tritt A."/>
            <person name="Yoshinaga Y."/>
            <person name="Zwiers L.-H."/>
            <person name="Turgeon B."/>
            <person name="Goodwin S."/>
            <person name="Spatafora J."/>
            <person name="Crous P."/>
            <person name="Grigoriev I."/>
        </authorList>
    </citation>
    <scope>NUCLEOTIDE SEQUENCE</scope>
    <source>
        <strain evidence="2">CBS 473.64</strain>
    </source>
</reference>
<name>A0A6A6RT22_9PLEO</name>
<keyword evidence="1" id="KW-0812">Transmembrane</keyword>
<evidence type="ECO:0000313" key="3">
    <source>
        <dbReference type="Proteomes" id="UP000799753"/>
    </source>
</evidence>
<gene>
    <name evidence="2" type="ORF">P280DRAFT_76077</name>
</gene>
<sequence length="152" mass="17099">MLFRNYPTIRKTLLYTLILFIFLHEPTFRSLLNILIALRFTLCLAFDLLIRSIVRSFPVLEAYAIILMDRIQDFTAPMLRAVATWSVKWVMVWVRVSPQLLCRVNTAVVGLGERVARGVLGGDGEGLVELRGWRGAGEVVGRFCDDVSGGQA</sequence>
<feature type="transmembrane region" description="Helical" evidence="1">
    <location>
        <begin position="12"/>
        <end position="28"/>
    </location>
</feature>
<dbReference type="EMBL" id="MU006789">
    <property type="protein sequence ID" value="KAF2638646.1"/>
    <property type="molecule type" value="Genomic_DNA"/>
</dbReference>
<keyword evidence="3" id="KW-1185">Reference proteome</keyword>
<accession>A0A6A6RT22</accession>
<dbReference type="Proteomes" id="UP000799753">
    <property type="component" value="Unassembled WGS sequence"/>
</dbReference>
<protein>
    <submittedName>
        <fullName evidence="2">Uncharacterized protein</fullName>
    </submittedName>
</protein>
<keyword evidence="1" id="KW-0472">Membrane</keyword>
<evidence type="ECO:0000256" key="1">
    <source>
        <dbReference type="SAM" id="Phobius"/>
    </source>
</evidence>
<evidence type="ECO:0000313" key="2">
    <source>
        <dbReference type="EMBL" id="KAF2638646.1"/>
    </source>
</evidence>
<keyword evidence="1" id="KW-1133">Transmembrane helix</keyword>
<dbReference type="AlphaFoldDB" id="A0A6A6RT22"/>
<proteinExistence type="predicted"/>